<reference evidence="1" key="2">
    <citation type="journal article" date="2023" name="IMA Fungus">
        <title>Comparative genomic study of the Penicillium genus elucidates a diverse pangenome and 15 lateral gene transfer events.</title>
        <authorList>
            <person name="Petersen C."/>
            <person name="Sorensen T."/>
            <person name="Nielsen M.R."/>
            <person name="Sondergaard T.E."/>
            <person name="Sorensen J.L."/>
            <person name="Fitzpatrick D.A."/>
            <person name="Frisvad J.C."/>
            <person name="Nielsen K.L."/>
        </authorList>
    </citation>
    <scope>NUCLEOTIDE SEQUENCE</scope>
    <source>
        <strain evidence="1">IBT 16125</strain>
    </source>
</reference>
<organism evidence="1 2">
    <name type="scientific">Penicillium daleae</name>
    <dbReference type="NCBI Taxonomy" id="63821"/>
    <lineage>
        <taxon>Eukaryota</taxon>
        <taxon>Fungi</taxon>
        <taxon>Dikarya</taxon>
        <taxon>Ascomycota</taxon>
        <taxon>Pezizomycotina</taxon>
        <taxon>Eurotiomycetes</taxon>
        <taxon>Eurotiomycetidae</taxon>
        <taxon>Eurotiales</taxon>
        <taxon>Aspergillaceae</taxon>
        <taxon>Penicillium</taxon>
    </lineage>
</organism>
<dbReference type="GeneID" id="81595573"/>
<dbReference type="Proteomes" id="UP001213681">
    <property type="component" value="Unassembled WGS sequence"/>
</dbReference>
<name>A0AAD6CBW5_9EURO</name>
<reference evidence="1" key="1">
    <citation type="submission" date="2022-12" db="EMBL/GenBank/DDBJ databases">
        <authorList>
            <person name="Petersen C."/>
        </authorList>
    </citation>
    <scope>NUCLEOTIDE SEQUENCE</scope>
    <source>
        <strain evidence="1">IBT 16125</strain>
    </source>
</reference>
<evidence type="ECO:0000313" key="2">
    <source>
        <dbReference type="Proteomes" id="UP001213681"/>
    </source>
</evidence>
<accession>A0AAD6CBW5</accession>
<sequence length="238" mass="26957">MDNQPKIELLQAEVDENDQSFSRLLVDGRSIKYITVEPGIYSSEDMCFGPSLVSILPKLPAGDWNDGLVAKDAKDDQPHFAYCTLIQFPGVQNTWHRTYVNYLELSIGRKLRTGIYEAKCLLFDDDIIVAKFARFPWEIQCMENETTAYQWISGRNIGPPFLGHLTENGRVIGFLMERITDESDMGIQIDFLVHDSKATLIDFDTAQKCDDRNLLLQEFENLTVRLKDPSGRGGGGLL</sequence>
<dbReference type="AlphaFoldDB" id="A0AAD6CBW5"/>
<keyword evidence="2" id="KW-1185">Reference proteome</keyword>
<gene>
    <name evidence="1" type="ORF">N7458_001947</name>
</gene>
<comment type="caution">
    <text evidence="1">The sequence shown here is derived from an EMBL/GenBank/DDBJ whole genome shotgun (WGS) entry which is preliminary data.</text>
</comment>
<dbReference type="EMBL" id="JAPVEA010000002">
    <property type="protein sequence ID" value="KAJ5460395.1"/>
    <property type="molecule type" value="Genomic_DNA"/>
</dbReference>
<evidence type="ECO:0000313" key="1">
    <source>
        <dbReference type="EMBL" id="KAJ5460395.1"/>
    </source>
</evidence>
<protein>
    <submittedName>
        <fullName evidence="1">Alpha-galactosidase A</fullName>
    </submittedName>
</protein>
<proteinExistence type="predicted"/>
<dbReference type="RefSeq" id="XP_056769437.1">
    <property type="nucleotide sequence ID" value="XM_056905330.1"/>
</dbReference>